<proteinExistence type="inferred from homology"/>
<dbReference type="PANTHER" id="PTHR19447:SF14">
    <property type="entry name" value="OOCYTE-EXPRESSED PROTEIN HOMOLOG"/>
    <property type="match status" value="1"/>
</dbReference>
<accession>A0A8C5K5U4</accession>
<dbReference type="InterPro" id="IPR051778">
    <property type="entry name" value="KHDC1"/>
</dbReference>
<dbReference type="InterPro" id="IPR031952">
    <property type="entry name" value="MOEP19_KH-like"/>
</dbReference>
<dbReference type="GO" id="GO:0106333">
    <property type="term" value="C:subcortical maternal complex"/>
    <property type="evidence" value="ECO:0007669"/>
    <property type="project" value="Ensembl"/>
</dbReference>
<dbReference type="GO" id="GO:0003723">
    <property type="term" value="F:RNA binding"/>
    <property type="evidence" value="ECO:0007669"/>
    <property type="project" value="InterPro"/>
</dbReference>
<evidence type="ECO:0000256" key="3">
    <source>
        <dbReference type="ARBA" id="ARBA00009081"/>
    </source>
</evidence>
<dbReference type="Proteomes" id="UP000694385">
    <property type="component" value="Unassembled WGS sequence"/>
</dbReference>
<evidence type="ECO:0000313" key="8">
    <source>
        <dbReference type="Proteomes" id="UP000694385"/>
    </source>
</evidence>
<dbReference type="CDD" id="cd12795">
    <property type="entry name" value="FILIA_N_like"/>
    <property type="match status" value="1"/>
</dbReference>
<dbReference type="GeneTree" id="ENSGT00940000162097"/>
<evidence type="ECO:0000256" key="2">
    <source>
        <dbReference type="ARBA" id="ARBA00004496"/>
    </source>
</evidence>
<evidence type="ECO:0000256" key="1">
    <source>
        <dbReference type="ARBA" id="ARBA00004123"/>
    </source>
</evidence>
<dbReference type="GO" id="GO:0005737">
    <property type="term" value="C:cytoplasm"/>
    <property type="evidence" value="ECO:0007669"/>
    <property type="project" value="UniProtKB-SubCell"/>
</dbReference>
<dbReference type="GO" id="GO:0035088">
    <property type="term" value="P:establishment or maintenance of apical/basal cell polarity"/>
    <property type="evidence" value="ECO:0007669"/>
    <property type="project" value="TreeGrafter"/>
</dbReference>
<name>A0A8C5K5U4_JACJA</name>
<dbReference type="Pfam" id="PF16005">
    <property type="entry name" value="MOEP19"/>
    <property type="match status" value="1"/>
</dbReference>
<evidence type="ECO:0000313" key="7">
    <source>
        <dbReference type="Ensembl" id="ENSJJAP00000004233.1"/>
    </source>
</evidence>
<feature type="domain" description="KH-like RNA-binding" evidence="6">
    <location>
        <begin position="31"/>
        <end position="115"/>
    </location>
</feature>
<dbReference type="GO" id="GO:0005634">
    <property type="term" value="C:nucleus"/>
    <property type="evidence" value="ECO:0007669"/>
    <property type="project" value="UniProtKB-SubCell"/>
</dbReference>
<keyword evidence="8" id="KW-1185">Reference proteome</keyword>
<dbReference type="AlphaFoldDB" id="A0A8C5K5U4"/>
<dbReference type="Gene3D" id="3.30.1370.10">
    <property type="entry name" value="K Homology domain, type 1"/>
    <property type="match status" value="1"/>
</dbReference>
<evidence type="ECO:0000256" key="5">
    <source>
        <dbReference type="ARBA" id="ARBA00023242"/>
    </source>
</evidence>
<gene>
    <name evidence="7" type="primary">Ooep</name>
</gene>
<keyword evidence="4" id="KW-0963">Cytoplasm</keyword>
<dbReference type="Ensembl" id="ENSJJAT00000009859.1">
    <property type="protein sequence ID" value="ENSJJAP00000004233.1"/>
    <property type="gene ID" value="ENSJJAG00000008740.1"/>
</dbReference>
<comment type="similarity">
    <text evidence="3">Belongs to the KHDC1 family.</text>
</comment>
<keyword evidence="5" id="KW-0539">Nucleus</keyword>
<dbReference type="OMA" id="RVRPWWF"/>
<reference evidence="7" key="2">
    <citation type="submission" date="2025-09" db="UniProtKB">
        <authorList>
            <consortium name="Ensembl"/>
        </authorList>
    </citation>
    <scope>IDENTIFICATION</scope>
</reference>
<sequence length="151" mass="16925">MAVPDAAAPAEPDGHTELLSVLPASPRIRVRPWWFPAQELSVPLVFHLEAWVADRIFGPDRAVIPEMEWMSQALLSVDTVNSGKLAEISIFGRPGVQNRVRSILLNLASWHLEQQVQRVRIKQLEEFLKFRASRPEAPSFLFNTTESSGAS</sequence>
<reference evidence="7" key="1">
    <citation type="submission" date="2025-08" db="UniProtKB">
        <authorList>
            <consortium name="Ensembl"/>
        </authorList>
    </citation>
    <scope>IDENTIFICATION</scope>
</reference>
<evidence type="ECO:0000259" key="6">
    <source>
        <dbReference type="Pfam" id="PF16005"/>
    </source>
</evidence>
<dbReference type="GO" id="GO:0009880">
    <property type="term" value="P:embryonic pattern specification"/>
    <property type="evidence" value="ECO:0007669"/>
    <property type="project" value="TreeGrafter"/>
</dbReference>
<dbReference type="PANTHER" id="PTHR19447">
    <property type="entry name" value="OOCYTE-EXPRESSED PROTEIN HOMOLOG-RELATED"/>
    <property type="match status" value="1"/>
</dbReference>
<organism evidence="7 8">
    <name type="scientific">Jaculus jaculus</name>
    <name type="common">Lesser Egyptian jerboa</name>
    <dbReference type="NCBI Taxonomy" id="51337"/>
    <lineage>
        <taxon>Eukaryota</taxon>
        <taxon>Metazoa</taxon>
        <taxon>Chordata</taxon>
        <taxon>Craniata</taxon>
        <taxon>Vertebrata</taxon>
        <taxon>Euteleostomi</taxon>
        <taxon>Mammalia</taxon>
        <taxon>Eutheria</taxon>
        <taxon>Euarchontoglires</taxon>
        <taxon>Glires</taxon>
        <taxon>Rodentia</taxon>
        <taxon>Myomorpha</taxon>
        <taxon>Dipodoidea</taxon>
        <taxon>Dipodidae</taxon>
        <taxon>Dipodinae</taxon>
        <taxon>Jaculus</taxon>
    </lineage>
</organism>
<comment type="subcellular location">
    <subcellularLocation>
        <location evidence="2">Cytoplasm</location>
    </subcellularLocation>
    <subcellularLocation>
        <location evidence="1">Nucleus</location>
    </subcellularLocation>
</comment>
<dbReference type="InterPro" id="IPR036612">
    <property type="entry name" value="KH_dom_type_1_sf"/>
</dbReference>
<evidence type="ECO:0000256" key="4">
    <source>
        <dbReference type="ARBA" id="ARBA00022490"/>
    </source>
</evidence>
<protein>
    <recommendedName>
        <fullName evidence="6">KH-like RNA-binding domain-containing protein</fullName>
    </recommendedName>
</protein>